<comment type="caution">
    <text evidence="7">The sequence shown here is derived from an EMBL/GenBank/DDBJ whole genome shotgun (WGS) entry which is preliminary data.</text>
</comment>
<dbReference type="EC" id="3.1.26.5" evidence="6"/>
<dbReference type="Gene3D" id="2.30.30.210">
    <property type="entry name" value="Ribonuclease P/MRP, subunit p29"/>
    <property type="match status" value="1"/>
</dbReference>
<keyword evidence="1 6" id="KW-0963">Cytoplasm</keyword>
<dbReference type="GO" id="GO:0004526">
    <property type="term" value="F:ribonuclease P activity"/>
    <property type="evidence" value="ECO:0007669"/>
    <property type="project" value="UniProtKB-UniRule"/>
</dbReference>
<dbReference type="InterPro" id="IPR002730">
    <property type="entry name" value="Rpp29/RNP1"/>
</dbReference>
<dbReference type="InterPro" id="IPR023534">
    <property type="entry name" value="Rof/RNase_P-like"/>
</dbReference>
<evidence type="ECO:0000256" key="1">
    <source>
        <dbReference type="ARBA" id="ARBA00022490"/>
    </source>
</evidence>
<name>A0A133V3N0_9EURY</name>
<keyword evidence="4 6" id="KW-0255">Endonuclease</keyword>
<dbReference type="GO" id="GO:0001682">
    <property type="term" value="P:tRNA 5'-leader removal"/>
    <property type="evidence" value="ECO:0007669"/>
    <property type="project" value="UniProtKB-UniRule"/>
</dbReference>
<dbReference type="HAMAP" id="MF_00754">
    <property type="entry name" value="RNase_P_1"/>
    <property type="match status" value="1"/>
</dbReference>
<evidence type="ECO:0000256" key="6">
    <source>
        <dbReference type="HAMAP-Rule" id="MF_00754"/>
    </source>
</evidence>
<comment type="catalytic activity">
    <reaction evidence="6">
        <text>Endonucleolytic cleavage of RNA, removing 5'-extranucleotides from tRNA precursor.</text>
        <dbReference type="EC" id="3.1.26.5"/>
    </reaction>
</comment>
<keyword evidence="2 6" id="KW-0819">tRNA processing</keyword>
<evidence type="ECO:0000313" key="8">
    <source>
        <dbReference type="Proteomes" id="UP000070344"/>
    </source>
</evidence>
<evidence type="ECO:0000256" key="5">
    <source>
        <dbReference type="ARBA" id="ARBA00022801"/>
    </source>
</evidence>
<proteinExistence type="inferred from homology"/>
<comment type="function">
    <text evidence="6">Part of ribonuclease P, a protein complex that generates mature tRNA molecules by cleaving their 5'-ends.</text>
</comment>
<comment type="similarity">
    <text evidence="6">Belongs to the eukaryotic/archaeal RNase P protein component 1 family.</text>
</comment>
<dbReference type="GO" id="GO:0003723">
    <property type="term" value="F:RNA binding"/>
    <property type="evidence" value="ECO:0007669"/>
    <property type="project" value="InterPro"/>
</dbReference>
<keyword evidence="3 6" id="KW-0540">Nuclease</keyword>
<dbReference type="InterPro" id="IPR036980">
    <property type="entry name" value="RNase_P/MRP_Rpp29_sf"/>
</dbReference>
<comment type="subunit">
    <text evidence="6">Consists of a catalytic RNA component and at least 4-5 protein subunits.</text>
</comment>
<dbReference type="EMBL" id="LHXV01000029">
    <property type="protein sequence ID" value="KXB01057.1"/>
    <property type="molecule type" value="Genomic_DNA"/>
</dbReference>
<evidence type="ECO:0000256" key="3">
    <source>
        <dbReference type="ARBA" id="ARBA00022722"/>
    </source>
</evidence>
<organism evidence="7 8">
    <name type="scientific">candidate division MSBL1 archaeon SCGC-AAA259O05</name>
    <dbReference type="NCBI Taxonomy" id="1698271"/>
    <lineage>
        <taxon>Archaea</taxon>
        <taxon>Methanobacteriati</taxon>
        <taxon>Methanobacteriota</taxon>
        <taxon>candidate division MSBL1</taxon>
    </lineage>
</organism>
<comment type="subcellular location">
    <subcellularLocation>
        <location evidence="6">Cytoplasm</location>
    </subcellularLocation>
</comment>
<dbReference type="InterPro" id="IPR023538">
    <property type="entry name" value="RNP1"/>
</dbReference>
<evidence type="ECO:0000313" key="7">
    <source>
        <dbReference type="EMBL" id="KXB01057.1"/>
    </source>
</evidence>
<evidence type="ECO:0000256" key="4">
    <source>
        <dbReference type="ARBA" id="ARBA00022759"/>
    </source>
</evidence>
<sequence length="88" mass="9848">MKKGNLLQHELIGLKAEVIGSNNPSLEGKEGVIMNETRNTLTLEEDGELKILPKKEVSLSITLPEGQKVKVEGKKLLARPEDRIKKFR</sequence>
<reference evidence="7 8" key="1">
    <citation type="journal article" date="2016" name="Sci. Rep.">
        <title>Metabolic traits of an uncultured archaeal lineage -MSBL1- from brine pools of the Red Sea.</title>
        <authorList>
            <person name="Mwirichia R."/>
            <person name="Alam I."/>
            <person name="Rashid M."/>
            <person name="Vinu M."/>
            <person name="Ba-Alawi W."/>
            <person name="Anthony Kamau A."/>
            <person name="Kamanda Ngugi D."/>
            <person name="Goker M."/>
            <person name="Klenk H.P."/>
            <person name="Bajic V."/>
            <person name="Stingl U."/>
        </authorList>
    </citation>
    <scope>NUCLEOTIDE SEQUENCE [LARGE SCALE GENOMIC DNA]</scope>
    <source>
        <strain evidence="7">SCGC-AAA259O05</strain>
    </source>
</reference>
<dbReference type="SUPFAM" id="SSF101744">
    <property type="entry name" value="Rof/RNase P subunit-like"/>
    <property type="match status" value="1"/>
</dbReference>
<dbReference type="GO" id="GO:0005737">
    <property type="term" value="C:cytoplasm"/>
    <property type="evidence" value="ECO:0007669"/>
    <property type="project" value="UniProtKB-SubCell"/>
</dbReference>
<accession>A0A133V3N0</accession>
<dbReference type="Pfam" id="PF01868">
    <property type="entry name" value="RNase_P-MRP_p29"/>
    <property type="match status" value="1"/>
</dbReference>
<dbReference type="GO" id="GO:0030677">
    <property type="term" value="C:ribonuclease P complex"/>
    <property type="evidence" value="ECO:0007669"/>
    <property type="project" value="UniProtKB-UniRule"/>
</dbReference>
<dbReference type="AlphaFoldDB" id="A0A133V3N0"/>
<keyword evidence="5 6" id="KW-0378">Hydrolase</keyword>
<protein>
    <recommendedName>
        <fullName evidence="6">Ribonuclease P protein component 1</fullName>
        <shortName evidence="6">RNase P component 1</shortName>
        <ecNumber evidence="6">3.1.26.5</ecNumber>
    </recommendedName>
    <alternativeName>
        <fullName evidence="6">Rpp29</fullName>
    </alternativeName>
</protein>
<gene>
    <name evidence="6" type="primary">rnp1</name>
    <name evidence="7" type="ORF">AKJ41_02930</name>
</gene>
<dbReference type="SMART" id="SM00538">
    <property type="entry name" value="POP4"/>
    <property type="match status" value="1"/>
</dbReference>
<evidence type="ECO:0000256" key="2">
    <source>
        <dbReference type="ARBA" id="ARBA00022694"/>
    </source>
</evidence>
<dbReference type="Proteomes" id="UP000070344">
    <property type="component" value="Unassembled WGS sequence"/>
</dbReference>
<keyword evidence="8" id="KW-1185">Reference proteome</keyword>